<gene>
    <name evidence="1" type="ORF">Rleg9DRAFT_0506</name>
</gene>
<dbReference type="RefSeq" id="WP_003595267.1">
    <property type="nucleotide sequence ID" value="NZ_JH719382.1"/>
</dbReference>
<dbReference type="EMBL" id="JH719382">
    <property type="protein sequence ID" value="EJB01762.1"/>
    <property type="molecule type" value="Genomic_DNA"/>
</dbReference>
<name>I9N4Z0_RHILT</name>
<dbReference type="Pfam" id="PF13289">
    <property type="entry name" value="SIR2_2"/>
    <property type="match status" value="1"/>
</dbReference>
<accession>I9N4Z0</accession>
<reference evidence="1 2" key="1">
    <citation type="submission" date="2012-02" db="EMBL/GenBank/DDBJ databases">
        <title>Improved High-Quality Draft Sequence of Rhizobium leguminosarum bv. trifolii WSM597.</title>
        <authorList>
            <consortium name="US DOE Joint Genome Institute"/>
            <person name="Lucas S."/>
            <person name="Han J."/>
            <person name="Lapidus A."/>
            <person name="Cheng J.-F."/>
            <person name="Goodwin L."/>
            <person name="Pitluck S."/>
            <person name="Peters L."/>
            <person name="Ovchinnikova G."/>
            <person name="Held B."/>
            <person name="Detter J.C."/>
            <person name="Han C."/>
            <person name="Tapia R."/>
            <person name="Land M."/>
            <person name="Hauser L."/>
            <person name="Kyrpides N."/>
            <person name="Ivanova N."/>
            <person name="Pagani I."/>
            <person name="Brau L."/>
            <person name="Yates R."/>
            <person name="O'Hara G."/>
            <person name="Rui T."/>
            <person name="Howieson J."/>
            <person name="Reeve W."/>
            <person name="Woyke T."/>
        </authorList>
    </citation>
    <scope>NUCLEOTIDE SEQUENCE [LARGE SCALE GENOMIC DNA]</scope>
    <source>
        <strain evidence="1 2">WSM597</strain>
    </source>
</reference>
<dbReference type="InterPro" id="IPR029035">
    <property type="entry name" value="DHS-like_NAD/FAD-binding_dom"/>
</dbReference>
<sequence>MATAEHVYFLGAGASVPDGYRVTAWLSCAVAAFLRHYRDVRGQRSPLEAYLASVYGLKRAEMEASADLWADYADDEQAAGRLSQSVMPDIIDLLSALDLAIVENASFGPTVDKGKRWELRGNELVRVRERAVEALVTGFSQVRSNRLGKKGGHETAEKLVSRLHADDVVVTTNWDILIEEALCAQRGSVAIDYGANLINVTTCGVPRSVAPAGPQVLKLHGSFNWLHCPHCRNLYANPNLMIAPEPVRRWPIDKECDCGAELVGVLITPTYLKTYQIPQLLEIWRKAQKALEFSPQWIFIGYSLPNDDLWIRGMLMRAFAIRRHSGALPEITVVSRGPNKDLEQRYKRLFRGANFRFFDQGVEKFVENEEVFFADERATQSRRQVP</sequence>
<protein>
    <submittedName>
        <fullName evidence="1">Uncharacterized protein</fullName>
    </submittedName>
</protein>
<dbReference type="Proteomes" id="UP000005092">
    <property type="component" value="Unassembled WGS sequence"/>
</dbReference>
<dbReference type="SUPFAM" id="SSF52467">
    <property type="entry name" value="DHS-like NAD/FAD-binding domain"/>
    <property type="match status" value="1"/>
</dbReference>
<dbReference type="HOGENOM" id="CLU_060310_0_0_5"/>
<organism evidence="1 2">
    <name type="scientific">Rhizobium leguminosarum bv. trifolii WSM597</name>
    <dbReference type="NCBI Taxonomy" id="754764"/>
    <lineage>
        <taxon>Bacteria</taxon>
        <taxon>Pseudomonadati</taxon>
        <taxon>Pseudomonadota</taxon>
        <taxon>Alphaproteobacteria</taxon>
        <taxon>Hyphomicrobiales</taxon>
        <taxon>Rhizobiaceae</taxon>
        <taxon>Rhizobium/Agrobacterium group</taxon>
        <taxon>Rhizobium</taxon>
    </lineage>
</organism>
<dbReference type="OrthoDB" id="7054911at2"/>
<dbReference type="AlphaFoldDB" id="I9N4Z0"/>
<proteinExistence type="predicted"/>
<evidence type="ECO:0000313" key="2">
    <source>
        <dbReference type="Proteomes" id="UP000005092"/>
    </source>
</evidence>
<evidence type="ECO:0000313" key="1">
    <source>
        <dbReference type="EMBL" id="EJB01762.1"/>
    </source>
</evidence>